<accession>A0A9N9J4E5</accession>
<feature type="non-terminal residue" evidence="2">
    <location>
        <position position="85"/>
    </location>
</feature>
<sequence>HANNCVKSRAIGIDKIISKLKGDPIIDKKDLGDFSTRSGDSAEDGFKDFETRNSTGPYASRRLPLSISHINDISEEDEEYDDLSM</sequence>
<evidence type="ECO:0000313" key="2">
    <source>
        <dbReference type="EMBL" id="CAG8764638.1"/>
    </source>
</evidence>
<name>A0A9N9J4E5_9GLOM</name>
<reference evidence="2" key="1">
    <citation type="submission" date="2021-06" db="EMBL/GenBank/DDBJ databases">
        <authorList>
            <person name="Kallberg Y."/>
            <person name="Tangrot J."/>
            <person name="Rosling A."/>
        </authorList>
    </citation>
    <scope>NUCLEOTIDE SEQUENCE</scope>
    <source>
        <strain evidence="2">CL551</strain>
    </source>
</reference>
<dbReference type="Proteomes" id="UP000789342">
    <property type="component" value="Unassembled WGS sequence"/>
</dbReference>
<keyword evidence="3" id="KW-1185">Reference proteome</keyword>
<organism evidence="2 3">
    <name type="scientific">Acaulospora morrowiae</name>
    <dbReference type="NCBI Taxonomy" id="94023"/>
    <lineage>
        <taxon>Eukaryota</taxon>
        <taxon>Fungi</taxon>
        <taxon>Fungi incertae sedis</taxon>
        <taxon>Mucoromycota</taxon>
        <taxon>Glomeromycotina</taxon>
        <taxon>Glomeromycetes</taxon>
        <taxon>Diversisporales</taxon>
        <taxon>Acaulosporaceae</taxon>
        <taxon>Acaulospora</taxon>
    </lineage>
</organism>
<proteinExistence type="predicted"/>
<comment type="caution">
    <text evidence="2">The sequence shown here is derived from an EMBL/GenBank/DDBJ whole genome shotgun (WGS) entry which is preliminary data.</text>
</comment>
<dbReference type="AlphaFoldDB" id="A0A9N9J4E5"/>
<evidence type="ECO:0000256" key="1">
    <source>
        <dbReference type="SAM" id="MobiDB-lite"/>
    </source>
</evidence>
<feature type="non-terminal residue" evidence="2">
    <location>
        <position position="1"/>
    </location>
</feature>
<feature type="region of interest" description="Disordered" evidence="1">
    <location>
        <begin position="31"/>
        <end position="56"/>
    </location>
</feature>
<gene>
    <name evidence="2" type="ORF">AMORRO_LOCUS16170</name>
</gene>
<evidence type="ECO:0000313" key="3">
    <source>
        <dbReference type="Proteomes" id="UP000789342"/>
    </source>
</evidence>
<dbReference type="EMBL" id="CAJVPV010042847">
    <property type="protein sequence ID" value="CAG8764638.1"/>
    <property type="molecule type" value="Genomic_DNA"/>
</dbReference>
<protein>
    <submittedName>
        <fullName evidence="2">17982_t:CDS:1</fullName>
    </submittedName>
</protein>